<reference evidence="1 2" key="1">
    <citation type="submission" date="2022-12" db="EMBL/GenBank/DDBJ databases">
        <title>Polyphasic characterization of Geotalea uranireducens NIT-SL11 newly isolated from a complex of sewage sludge and microbially reduced graphene oxide.</title>
        <authorList>
            <person name="Xie L."/>
            <person name="Yoshida N."/>
            <person name="Meng L."/>
        </authorList>
    </citation>
    <scope>NUCLEOTIDE SEQUENCE [LARGE SCALE GENOMIC DNA]</scope>
    <source>
        <strain evidence="1 2">NIT-SL11</strain>
    </source>
</reference>
<keyword evidence="2" id="KW-1185">Reference proteome</keyword>
<dbReference type="RefSeq" id="WP_282000211.1">
    <property type="nucleotide sequence ID" value="NZ_AP027151.1"/>
</dbReference>
<evidence type="ECO:0000313" key="2">
    <source>
        <dbReference type="Proteomes" id="UP001317705"/>
    </source>
</evidence>
<proteinExistence type="predicted"/>
<dbReference type="EMBL" id="AP027151">
    <property type="protein sequence ID" value="BDV44099.1"/>
    <property type="molecule type" value="Genomic_DNA"/>
</dbReference>
<name>A0ABN6VXD3_9BACT</name>
<evidence type="ECO:0000313" key="1">
    <source>
        <dbReference type="EMBL" id="BDV44099.1"/>
    </source>
</evidence>
<dbReference type="Proteomes" id="UP001317705">
    <property type="component" value="Chromosome"/>
</dbReference>
<protein>
    <submittedName>
        <fullName evidence="1">Uncharacterized protein</fullName>
    </submittedName>
</protein>
<accession>A0ABN6VXD3</accession>
<sequence>MDEQIPQRQVLSTEVLAVHSLFEAIQELTGNNGSSLPTCISGLASIGQEKTGLIMDILSGGGN</sequence>
<gene>
    <name evidence="1" type="ORF">GURASL_30220</name>
</gene>
<organism evidence="1 2">
    <name type="scientific">Geotalea uraniireducens</name>
    <dbReference type="NCBI Taxonomy" id="351604"/>
    <lineage>
        <taxon>Bacteria</taxon>
        <taxon>Pseudomonadati</taxon>
        <taxon>Thermodesulfobacteriota</taxon>
        <taxon>Desulfuromonadia</taxon>
        <taxon>Geobacterales</taxon>
        <taxon>Geobacteraceae</taxon>
        <taxon>Geotalea</taxon>
    </lineage>
</organism>